<evidence type="ECO:0000256" key="1">
    <source>
        <dbReference type="ARBA" id="ARBA00009481"/>
    </source>
</evidence>
<reference evidence="6" key="1">
    <citation type="submission" date="2022-06" db="EMBL/GenBank/DDBJ databases">
        <title>Complete genome sequences of two strains of the flax pathogen Septoria linicola.</title>
        <authorList>
            <person name="Lapalu N."/>
            <person name="Simon A."/>
            <person name="Demenou B."/>
            <person name="Paumier D."/>
            <person name="Guillot M.-P."/>
            <person name="Gout L."/>
            <person name="Valade R."/>
        </authorList>
    </citation>
    <scope>NUCLEOTIDE SEQUENCE</scope>
    <source>
        <strain evidence="6">SE15195</strain>
    </source>
</reference>
<dbReference type="Proteomes" id="UP001056384">
    <property type="component" value="Chromosome 7"/>
</dbReference>
<dbReference type="EMBL" id="CP099424">
    <property type="protein sequence ID" value="USW55142.1"/>
    <property type="molecule type" value="Genomic_DNA"/>
</dbReference>
<keyword evidence="7" id="KW-1185">Reference proteome</keyword>
<sequence>MSQQKQQDRSQGCSIKHKFQCEAPTKHIERQERLRKEKNELGIALSELFLGLAIQRNSASEVEIGFACHDGTYNIDFAAHTLSEQGQIASDGMCCPVKLPSGKEEQAKTIADYLICSIRDYEKKNAYKFVGAGLSSEFLELSPTTLPRMWLELDIVPVLVKDEEGGSLSAAEKTDGILGVDEMADSMARKCLAMFGPSYQPRVQVGFSNRVDVDIANRARLTSIEDYQRTVNEKTWKTALHYAAALKERKTKIAFFSATPQGGGVALMRHALIRFYHLLGVDCTSWVPKPKPEVFRIIKTNHNILQGVAGKDERLSDDQANTINDWVQTNASRFWSREGGPLRPSSEGGANVIIVDDPQMPQIINISKEIDPSRPVIFRSHIQIRSDLADKTDTPTAGVWKWLWSSVQHADLFIAHPVSAFVPSAVDRKKLAYMPATTDWLDGLNKQLSDFATGYYLHEFNTQCMSQRMNTLAYPQRDYIVQIARFDPSKGIPDVLSSYAGFRRNSTYCKNKKPERTPQLVIAGHYSVDDPDGVRVLNETQEQLDNEFSDIKDSVITMRLGPADQLLNALISNARVALQLSNSPRAKASKSKSPKLYAKVYQ</sequence>
<dbReference type="InterPro" id="IPR052078">
    <property type="entry name" value="Trehalose_Metab_GTase"/>
</dbReference>
<dbReference type="SUPFAM" id="SSF53756">
    <property type="entry name" value="UDP-Glycosyltransferase/glycogen phosphorylase"/>
    <property type="match status" value="1"/>
</dbReference>
<dbReference type="InterPro" id="IPR049438">
    <property type="entry name" value="TreT_GT1"/>
</dbReference>
<dbReference type="Gene3D" id="3.40.50.2000">
    <property type="entry name" value="Glycogen Phosphorylase B"/>
    <property type="match status" value="2"/>
</dbReference>
<comment type="similarity">
    <text evidence="1">Belongs to the glycosyltransferase group 1 family. Glycosyltransferase 4 subfamily.</text>
</comment>
<dbReference type="PANTHER" id="PTHR47779:SF1">
    <property type="entry name" value="SYNTHASE (CCG-9), PUTATIVE (AFU_ORTHOLOGUE AFUA_3G12100)-RELATED"/>
    <property type="match status" value="1"/>
</dbReference>
<feature type="region of interest" description="Disordered" evidence="4">
    <location>
        <begin position="582"/>
        <end position="602"/>
    </location>
</feature>
<accession>A0A9Q9EM48</accession>
<evidence type="ECO:0000313" key="6">
    <source>
        <dbReference type="EMBL" id="USW55142.1"/>
    </source>
</evidence>
<feature type="domain" description="Trehalose synthase N-terminal" evidence="5">
    <location>
        <begin position="256"/>
        <end position="417"/>
    </location>
</feature>
<dbReference type="AlphaFoldDB" id="A0A9Q9EM48"/>
<evidence type="ECO:0000256" key="4">
    <source>
        <dbReference type="SAM" id="MobiDB-lite"/>
    </source>
</evidence>
<dbReference type="PANTHER" id="PTHR47779">
    <property type="entry name" value="SYNTHASE (CCG-9), PUTATIVE (AFU_ORTHOLOGUE AFUA_3G12100)-RELATED"/>
    <property type="match status" value="1"/>
</dbReference>
<dbReference type="OrthoDB" id="937291at2759"/>
<proteinExistence type="inferred from homology"/>
<keyword evidence="2" id="KW-0328">Glycosyltransferase</keyword>
<name>A0A9Q9EM48_9PEZI</name>
<evidence type="ECO:0000256" key="3">
    <source>
        <dbReference type="ARBA" id="ARBA00022679"/>
    </source>
</evidence>
<keyword evidence="3" id="KW-0808">Transferase</keyword>
<evidence type="ECO:0000256" key="2">
    <source>
        <dbReference type="ARBA" id="ARBA00022676"/>
    </source>
</evidence>
<evidence type="ECO:0000259" key="5">
    <source>
        <dbReference type="Pfam" id="PF21269"/>
    </source>
</evidence>
<gene>
    <name evidence="6" type="ORF">Slin15195_G084610</name>
</gene>
<evidence type="ECO:0000313" key="7">
    <source>
        <dbReference type="Proteomes" id="UP001056384"/>
    </source>
</evidence>
<organism evidence="6 7">
    <name type="scientific">Septoria linicola</name>
    <dbReference type="NCBI Taxonomy" id="215465"/>
    <lineage>
        <taxon>Eukaryota</taxon>
        <taxon>Fungi</taxon>
        <taxon>Dikarya</taxon>
        <taxon>Ascomycota</taxon>
        <taxon>Pezizomycotina</taxon>
        <taxon>Dothideomycetes</taxon>
        <taxon>Dothideomycetidae</taxon>
        <taxon>Mycosphaerellales</taxon>
        <taxon>Mycosphaerellaceae</taxon>
        <taxon>Septoria</taxon>
    </lineage>
</organism>
<dbReference type="Pfam" id="PF21269">
    <property type="entry name" value="TreT_GT1"/>
    <property type="match status" value="1"/>
</dbReference>
<dbReference type="GO" id="GO:0016757">
    <property type="term" value="F:glycosyltransferase activity"/>
    <property type="evidence" value="ECO:0007669"/>
    <property type="project" value="UniProtKB-KW"/>
</dbReference>
<protein>
    <recommendedName>
        <fullName evidence="5">Trehalose synthase N-terminal domain-containing protein</fullName>
    </recommendedName>
</protein>